<name>A0A1E5J132_SHECO</name>
<protein>
    <recommendedName>
        <fullName evidence="2">Intracellular proteinase inhibitor BsuPI domain-containing protein</fullName>
    </recommendedName>
</protein>
<comment type="caution">
    <text evidence="3">The sequence shown here is derived from an EMBL/GenBank/DDBJ whole genome shotgun (WGS) entry which is preliminary data.</text>
</comment>
<dbReference type="AlphaFoldDB" id="A0A1E5J132"/>
<dbReference type="RefSeq" id="WP_069669968.1">
    <property type="nucleotide sequence ID" value="NZ_MCBT01000001.1"/>
</dbReference>
<reference evidence="3 4" key="1">
    <citation type="submission" date="2016-07" db="EMBL/GenBank/DDBJ databases">
        <title>Whole-genome of two Shewanella species isolated from a digestive organ of sea cucumber Apostichopus japonicus Selenka 1867.</title>
        <authorList>
            <person name="Hong H.-H."/>
            <person name="Choi H."/>
            <person name="Cheon S."/>
            <person name="Oh J.-S."/>
            <person name="Lee H.-G."/>
            <person name="Park C."/>
        </authorList>
    </citation>
    <scope>NUCLEOTIDE SEQUENCE [LARGE SCALE GENOMIC DNA]</scope>
    <source>
        <strain evidence="3 4">CSB03KR</strain>
    </source>
</reference>
<dbReference type="OrthoDB" id="1357684at2"/>
<dbReference type="STRING" id="23.BEL05_16540"/>
<evidence type="ECO:0000313" key="3">
    <source>
        <dbReference type="EMBL" id="OEG75828.1"/>
    </source>
</evidence>
<sequence length="190" mass="20137">MRNRSRLLIHCAVLAAVSGCSSTTLSAASDAKNVPNVVKSSRHGDDDHRMVLGKGAEPLMPTVIDPATVEGVLEGQLSTVDVDKGLKVLLTVTNPKPYGVPIQYRSGKTADLWVVDSSGGRLWAWSDGMMFTQVIRDIVVGAGDEFTVAFTITAEQLTRFPKGCLLVAKYAGAATESSQVALADVILPLP</sequence>
<proteinExistence type="predicted"/>
<organism evidence="3 4">
    <name type="scientific">Shewanella colwelliana</name>
    <name type="common">Alteromonas colwelliana</name>
    <dbReference type="NCBI Taxonomy" id="23"/>
    <lineage>
        <taxon>Bacteria</taxon>
        <taxon>Pseudomonadati</taxon>
        <taxon>Pseudomonadota</taxon>
        <taxon>Gammaproteobacteria</taxon>
        <taxon>Alteromonadales</taxon>
        <taxon>Shewanellaceae</taxon>
        <taxon>Shewanella</taxon>
    </lineage>
</organism>
<feature type="chain" id="PRO_5009179390" description="Intracellular proteinase inhibitor BsuPI domain-containing protein" evidence="1">
    <location>
        <begin position="28"/>
        <end position="190"/>
    </location>
</feature>
<gene>
    <name evidence="3" type="ORF">BEL05_16540</name>
</gene>
<evidence type="ECO:0000259" key="2">
    <source>
        <dbReference type="Pfam" id="PF12690"/>
    </source>
</evidence>
<evidence type="ECO:0000256" key="1">
    <source>
        <dbReference type="SAM" id="SignalP"/>
    </source>
</evidence>
<dbReference type="InterPro" id="IPR038144">
    <property type="entry name" value="IPI"/>
</dbReference>
<dbReference type="EMBL" id="MCBT01000001">
    <property type="protein sequence ID" value="OEG75828.1"/>
    <property type="molecule type" value="Genomic_DNA"/>
</dbReference>
<dbReference type="Proteomes" id="UP000095230">
    <property type="component" value="Unassembled WGS sequence"/>
</dbReference>
<keyword evidence="1" id="KW-0732">Signal</keyword>
<dbReference type="Gene3D" id="2.60.40.2360">
    <property type="entry name" value="Intracellular proteinase inhibitor BsuPI"/>
    <property type="match status" value="1"/>
</dbReference>
<dbReference type="InterPro" id="IPR020481">
    <property type="entry name" value="Intracell_prot_inh_BsuPI"/>
</dbReference>
<feature type="signal peptide" evidence="1">
    <location>
        <begin position="1"/>
        <end position="27"/>
    </location>
</feature>
<dbReference type="Pfam" id="PF12690">
    <property type="entry name" value="BsuPI"/>
    <property type="match status" value="1"/>
</dbReference>
<dbReference type="PROSITE" id="PS51257">
    <property type="entry name" value="PROKAR_LIPOPROTEIN"/>
    <property type="match status" value="1"/>
</dbReference>
<evidence type="ECO:0000313" key="4">
    <source>
        <dbReference type="Proteomes" id="UP000095230"/>
    </source>
</evidence>
<accession>A0A1E5J132</accession>
<feature type="domain" description="Intracellular proteinase inhibitor BsuPI" evidence="2">
    <location>
        <begin position="76"/>
        <end position="157"/>
    </location>
</feature>